<dbReference type="EMBL" id="JAUOEL010000001">
    <property type="protein sequence ID" value="MDO5973499.1"/>
    <property type="molecule type" value="Genomic_DNA"/>
</dbReference>
<sequence>MELENSYIFGFRERIFECVMLSDSEWVVRTTRKILHFKDDQLLKEIEINDYGNIIDSFWGGDYAFCILRDRAFLIGVNKCYCWDLKDYTFNEYSIQNTLERSPNHPNTSLRPFKASVNTDNNSIWILLASQVLGDSTLYAELFVSDSMDFEWKNKHANHLIAKDYPRKIQHFTNSGYDAPDISDLCLLNGKRLCYTTGFHTAYGKYDMDYSILTEIDQSEKSIKQNVSTESCFGYFSSDKNTIIIKPLYKKGESKGKMFLRNTLTFEPEYLKFPRGATQFRILDVFEGTVLLSNDSQGKYPAYSIKGEDKLQILKMKRC</sequence>
<organism evidence="1 2">
    <name type="scientific">Flavivirga jejuensis</name>
    <dbReference type="NCBI Taxonomy" id="870487"/>
    <lineage>
        <taxon>Bacteria</taxon>
        <taxon>Pseudomonadati</taxon>
        <taxon>Bacteroidota</taxon>
        <taxon>Flavobacteriia</taxon>
        <taxon>Flavobacteriales</taxon>
        <taxon>Flavobacteriaceae</taxon>
        <taxon>Flavivirga</taxon>
    </lineage>
</organism>
<gene>
    <name evidence="1" type="ORF">Q4Q40_04810</name>
</gene>
<evidence type="ECO:0000313" key="1">
    <source>
        <dbReference type="EMBL" id="MDO5973499.1"/>
    </source>
</evidence>
<evidence type="ECO:0000313" key="2">
    <source>
        <dbReference type="Proteomes" id="UP001176806"/>
    </source>
</evidence>
<dbReference type="Proteomes" id="UP001176806">
    <property type="component" value="Unassembled WGS sequence"/>
</dbReference>
<accession>A0ABT8WK15</accession>
<proteinExistence type="predicted"/>
<keyword evidence="2" id="KW-1185">Reference proteome</keyword>
<dbReference type="RefSeq" id="WP_303300592.1">
    <property type="nucleotide sequence ID" value="NZ_BAABDA010000042.1"/>
</dbReference>
<comment type="caution">
    <text evidence="1">The sequence shown here is derived from an EMBL/GenBank/DDBJ whole genome shotgun (WGS) entry which is preliminary data.</text>
</comment>
<reference evidence="1" key="1">
    <citation type="submission" date="2023-07" db="EMBL/GenBank/DDBJ databases">
        <title>Two novel species in the genus Flavivirga.</title>
        <authorList>
            <person name="Kwon K."/>
        </authorList>
    </citation>
    <scope>NUCLEOTIDE SEQUENCE</scope>
    <source>
        <strain evidence="1">KACC 14158</strain>
    </source>
</reference>
<protein>
    <submittedName>
        <fullName evidence="1">Uncharacterized protein</fullName>
    </submittedName>
</protein>
<name>A0ABT8WK15_9FLAO</name>